<protein>
    <submittedName>
        <fullName evidence="2">Pyridoxamine 5'-phosphate oxidase family protein</fullName>
        <ecNumber evidence="2">1.-.-.-</ecNumber>
        <ecNumber evidence="2">1.4.3.5</ecNumber>
    </submittedName>
</protein>
<evidence type="ECO:0000313" key="3">
    <source>
        <dbReference type="Proteomes" id="UP001334732"/>
    </source>
</evidence>
<feature type="domain" description="Pyridoxamine 5'-phosphate oxidase N-terminal" evidence="1">
    <location>
        <begin position="40"/>
        <end position="150"/>
    </location>
</feature>
<dbReference type="EC" id="1.4.3.5" evidence="2"/>
<gene>
    <name evidence="2" type="ORF">VA613_03475</name>
</gene>
<dbReference type="Proteomes" id="UP001334732">
    <property type="component" value="Chromosome"/>
</dbReference>
<dbReference type="PANTHER" id="PTHR42815">
    <property type="entry name" value="FAD-BINDING, PUTATIVE (AFU_ORTHOLOGUE AFUA_6G07600)-RELATED"/>
    <property type="match status" value="1"/>
</dbReference>
<dbReference type="InterPro" id="IPR012349">
    <property type="entry name" value="Split_barrel_FMN-bd"/>
</dbReference>
<accession>A0ABZ1CM32</accession>
<evidence type="ECO:0000313" key="2">
    <source>
        <dbReference type="EMBL" id="WRS39941.1"/>
    </source>
</evidence>
<dbReference type="EC" id="1.-.-.-" evidence="2"/>
<proteinExistence type="predicted"/>
<reference evidence="2 3" key="1">
    <citation type="submission" date="2023-12" db="EMBL/GenBank/DDBJ databases">
        <title>Thiobacillus sedimentum sp. nov., a chemolithoautotrophic sulfur-oxidizing bacterium isolated from freshwater sediment.</title>
        <authorList>
            <person name="Luo J."/>
            <person name="Dai C."/>
        </authorList>
    </citation>
    <scope>NUCLEOTIDE SEQUENCE [LARGE SCALE GENOMIC DNA]</scope>
    <source>
        <strain evidence="2 3">SCUT-2</strain>
    </source>
</reference>
<dbReference type="Gene3D" id="2.30.110.10">
    <property type="entry name" value="Electron Transport, Fmn-binding Protein, Chain A"/>
    <property type="match status" value="1"/>
</dbReference>
<name>A0ABZ1CM32_9PROT</name>
<dbReference type="EMBL" id="CP141769">
    <property type="protein sequence ID" value="WRS39941.1"/>
    <property type="molecule type" value="Genomic_DNA"/>
</dbReference>
<dbReference type="PANTHER" id="PTHR42815:SF2">
    <property type="entry name" value="FAD-BINDING, PUTATIVE (AFU_ORTHOLOGUE AFUA_6G07600)-RELATED"/>
    <property type="match status" value="1"/>
</dbReference>
<evidence type="ECO:0000259" key="1">
    <source>
        <dbReference type="Pfam" id="PF01243"/>
    </source>
</evidence>
<organism evidence="2 3">
    <name type="scientific">Thiobacillus sedimenti</name>
    <dbReference type="NCBI Taxonomy" id="3110231"/>
    <lineage>
        <taxon>Bacteria</taxon>
        <taxon>Pseudomonadati</taxon>
        <taxon>Pseudomonadota</taxon>
        <taxon>Betaproteobacteria</taxon>
        <taxon>Nitrosomonadales</taxon>
        <taxon>Thiobacillaceae</taxon>
        <taxon>Thiobacillus</taxon>
    </lineage>
</organism>
<dbReference type="SUPFAM" id="SSF50475">
    <property type="entry name" value="FMN-binding split barrel"/>
    <property type="match status" value="1"/>
</dbReference>
<keyword evidence="2" id="KW-0560">Oxidoreductase</keyword>
<dbReference type="Pfam" id="PF01243">
    <property type="entry name" value="PNPOx_N"/>
    <property type="match status" value="1"/>
</dbReference>
<dbReference type="RefSeq" id="WP_324780472.1">
    <property type="nucleotide sequence ID" value="NZ_CP141769.1"/>
</dbReference>
<dbReference type="GO" id="GO:0004733">
    <property type="term" value="F:pyridoxamine phosphate oxidase activity"/>
    <property type="evidence" value="ECO:0007669"/>
    <property type="project" value="UniProtKB-EC"/>
</dbReference>
<sequence>MHDTGTPPLLHPGEIEAQRRFHGGPTWDGARLAAMLRDRLTPALATFLESQPFFFLATANARGECDCSFRGREPNASGEPYPLLRVQDERTLVFPDFSGNRLYNSLGNILANPHVGLLFVDFQQRTRMRVNGRARIVEEAAAHADVWPTARRYVVVTVAQAYPNCKARIPRMIPAPQADAWQDE</sequence>
<keyword evidence="3" id="KW-1185">Reference proteome</keyword>
<dbReference type="InterPro" id="IPR011576">
    <property type="entry name" value="Pyridox_Oxase_N"/>
</dbReference>